<feature type="signal peptide" evidence="1">
    <location>
        <begin position="1"/>
        <end position="21"/>
    </location>
</feature>
<comment type="caution">
    <text evidence="2">The sequence shown here is derived from an EMBL/GenBank/DDBJ whole genome shotgun (WGS) entry which is preliminary data.</text>
</comment>
<gene>
    <name evidence="2" type="ORF">GWK17_05735</name>
</gene>
<sequence>MGKLWRSAITILCVLVLSACAYKTAGEAIQNDIPFNIKQIVHKEKVEDGYLIFYTTEQKEGSNRFDALAVAYIKGSEKEGWENAGHNHWTYYKSDFMILYADTFTTFDEDGTLDTKIPVIFGKVVNPDIKTIEAAGPDGKFTKIEIFEKDSERYYYAIGDYKEVRALDGAGKEMDRQGEKQ</sequence>
<accession>A0A846TT18</accession>
<dbReference type="Proteomes" id="UP000587942">
    <property type="component" value="Unassembled WGS sequence"/>
</dbReference>
<evidence type="ECO:0000313" key="3">
    <source>
        <dbReference type="Proteomes" id="UP000587942"/>
    </source>
</evidence>
<feature type="chain" id="PRO_5038525415" description="Lipoprotein" evidence="1">
    <location>
        <begin position="22"/>
        <end position="181"/>
    </location>
</feature>
<dbReference type="RefSeq" id="WP_167831451.1">
    <property type="nucleotide sequence ID" value="NZ_JAAVUM010000003.1"/>
</dbReference>
<evidence type="ECO:0000313" key="2">
    <source>
        <dbReference type="EMBL" id="NKE04976.1"/>
    </source>
</evidence>
<evidence type="ECO:0000256" key="1">
    <source>
        <dbReference type="SAM" id="SignalP"/>
    </source>
</evidence>
<protein>
    <recommendedName>
        <fullName evidence="4">Lipoprotein</fullName>
    </recommendedName>
</protein>
<dbReference type="EMBL" id="JAAVUM010000003">
    <property type="protein sequence ID" value="NKE04976.1"/>
    <property type="molecule type" value="Genomic_DNA"/>
</dbReference>
<reference evidence="2 3" key="1">
    <citation type="submission" date="2020-03" db="EMBL/GenBank/DDBJ databases">
        <authorList>
            <person name="Sun Q."/>
        </authorList>
    </citation>
    <scope>NUCLEOTIDE SEQUENCE [LARGE SCALE GENOMIC DNA]</scope>
    <source>
        <strain evidence="2 3">KACC 21451</strain>
    </source>
</reference>
<evidence type="ECO:0008006" key="4">
    <source>
        <dbReference type="Google" id="ProtNLM"/>
    </source>
</evidence>
<organism evidence="2 3">
    <name type="scientific">Mesobacillus selenatarsenatis</name>
    <dbReference type="NCBI Taxonomy" id="388741"/>
    <lineage>
        <taxon>Bacteria</taxon>
        <taxon>Bacillati</taxon>
        <taxon>Bacillota</taxon>
        <taxon>Bacilli</taxon>
        <taxon>Bacillales</taxon>
        <taxon>Bacillaceae</taxon>
        <taxon>Mesobacillus</taxon>
    </lineage>
</organism>
<dbReference type="PROSITE" id="PS51257">
    <property type="entry name" value="PROKAR_LIPOPROTEIN"/>
    <property type="match status" value="1"/>
</dbReference>
<keyword evidence="1" id="KW-0732">Signal</keyword>
<name>A0A846TT18_9BACI</name>
<dbReference type="AlphaFoldDB" id="A0A846TT18"/>
<proteinExistence type="predicted"/>